<accession>A0A6N9YUN1</accession>
<dbReference type="AlphaFoldDB" id="A0A6N9YUN1"/>
<organism evidence="2 3">
    <name type="scientific">Phytoactinopolyspora alkaliphila</name>
    <dbReference type="NCBI Taxonomy" id="1783498"/>
    <lineage>
        <taxon>Bacteria</taxon>
        <taxon>Bacillati</taxon>
        <taxon>Actinomycetota</taxon>
        <taxon>Actinomycetes</taxon>
        <taxon>Jiangellales</taxon>
        <taxon>Jiangellaceae</taxon>
        <taxon>Phytoactinopolyspora</taxon>
    </lineage>
</organism>
<evidence type="ECO:0000313" key="3">
    <source>
        <dbReference type="Proteomes" id="UP000469185"/>
    </source>
</evidence>
<dbReference type="SUPFAM" id="SSF53756">
    <property type="entry name" value="UDP-Glycosyltransferase/glycogen phosphorylase"/>
    <property type="match status" value="1"/>
</dbReference>
<sequence>MDALVVFESMFGNTKAVAQSVADTRQPDTVHIAFAPDDPALYTVPEQSVTMAAHSSGRARTPVEAMVALALDHGDAHAYFPLGDGDGGYVVCPGWMHPDGGIDRAVRAARVARKRIVILADVWELSERRYFTRAIEPLLGPDAVFVGDVEGARRSQLLGRAEAVVSPACWEPAVVSMVEALACGTPVVASASSAAAEFIDHGRTGFLCGDDTELATGMVRSHTLDRLGCRSSVVPAVLPAAGAARGGRSAVHSGRAVGLSERGRRSLSPAHRR</sequence>
<evidence type="ECO:0000313" key="2">
    <source>
        <dbReference type="EMBL" id="NED98518.1"/>
    </source>
</evidence>
<dbReference type="PANTHER" id="PTHR45947">
    <property type="entry name" value="SULFOQUINOVOSYL TRANSFERASE SQD2"/>
    <property type="match status" value="1"/>
</dbReference>
<gene>
    <name evidence="2" type="ORF">G1H11_24780</name>
</gene>
<evidence type="ECO:0000256" key="1">
    <source>
        <dbReference type="SAM" id="MobiDB-lite"/>
    </source>
</evidence>
<dbReference type="Pfam" id="PF13692">
    <property type="entry name" value="Glyco_trans_1_4"/>
    <property type="match status" value="1"/>
</dbReference>
<keyword evidence="3" id="KW-1185">Reference proteome</keyword>
<proteinExistence type="predicted"/>
<dbReference type="PANTHER" id="PTHR45947:SF3">
    <property type="entry name" value="SULFOQUINOVOSYL TRANSFERASE SQD2"/>
    <property type="match status" value="1"/>
</dbReference>
<dbReference type="EMBL" id="JAAGOB010000024">
    <property type="protein sequence ID" value="NED98518.1"/>
    <property type="molecule type" value="Genomic_DNA"/>
</dbReference>
<dbReference type="Proteomes" id="UP000469185">
    <property type="component" value="Unassembled WGS sequence"/>
</dbReference>
<reference evidence="2 3" key="1">
    <citation type="submission" date="2020-02" db="EMBL/GenBank/DDBJ databases">
        <authorList>
            <person name="Li X.-J."/>
            <person name="Feng X.-M."/>
        </authorList>
    </citation>
    <scope>NUCLEOTIDE SEQUENCE [LARGE SCALE GENOMIC DNA]</scope>
    <source>
        <strain evidence="2 3">CGMCC 4.7225</strain>
    </source>
</reference>
<comment type="caution">
    <text evidence="2">The sequence shown here is derived from an EMBL/GenBank/DDBJ whole genome shotgun (WGS) entry which is preliminary data.</text>
</comment>
<dbReference type="InterPro" id="IPR050194">
    <property type="entry name" value="Glycosyltransferase_grp1"/>
</dbReference>
<feature type="region of interest" description="Disordered" evidence="1">
    <location>
        <begin position="253"/>
        <end position="273"/>
    </location>
</feature>
<dbReference type="RefSeq" id="WP_163821373.1">
    <property type="nucleotide sequence ID" value="NZ_JAAGOB010000024.1"/>
</dbReference>
<keyword evidence="2" id="KW-0808">Transferase</keyword>
<name>A0A6N9YUN1_9ACTN</name>
<dbReference type="Gene3D" id="3.40.50.2000">
    <property type="entry name" value="Glycogen Phosphorylase B"/>
    <property type="match status" value="1"/>
</dbReference>
<protein>
    <submittedName>
        <fullName evidence="2">Glycosyltransferase family 4 protein</fullName>
    </submittedName>
</protein>
<dbReference type="GO" id="GO:0016757">
    <property type="term" value="F:glycosyltransferase activity"/>
    <property type="evidence" value="ECO:0007669"/>
    <property type="project" value="TreeGrafter"/>
</dbReference>